<dbReference type="InterPro" id="IPR016040">
    <property type="entry name" value="NAD(P)-bd_dom"/>
</dbReference>
<dbReference type="EMBL" id="JAQQWN010000002">
    <property type="protein sequence ID" value="KAK8093693.1"/>
    <property type="molecule type" value="Genomic_DNA"/>
</dbReference>
<feature type="domain" description="NAD(P)-binding" evidence="1">
    <location>
        <begin position="9"/>
        <end position="157"/>
    </location>
</feature>
<dbReference type="Proteomes" id="UP001433268">
    <property type="component" value="Unassembled WGS sequence"/>
</dbReference>
<protein>
    <recommendedName>
        <fullName evidence="1">NAD(P)-binding domain-containing protein</fullName>
    </recommendedName>
</protein>
<dbReference type="RefSeq" id="XP_066674466.1">
    <property type="nucleotide sequence ID" value="XM_066804693.1"/>
</dbReference>
<proteinExistence type="predicted"/>
<evidence type="ECO:0000313" key="2">
    <source>
        <dbReference type="EMBL" id="KAK8093693.1"/>
    </source>
</evidence>
<organism evidence="2 3">
    <name type="scientific">Apiospora hydei</name>
    <dbReference type="NCBI Taxonomy" id="1337664"/>
    <lineage>
        <taxon>Eukaryota</taxon>
        <taxon>Fungi</taxon>
        <taxon>Dikarya</taxon>
        <taxon>Ascomycota</taxon>
        <taxon>Pezizomycotina</taxon>
        <taxon>Sordariomycetes</taxon>
        <taxon>Xylariomycetidae</taxon>
        <taxon>Amphisphaeriales</taxon>
        <taxon>Apiosporaceae</taxon>
        <taxon>Apiospora</taxon>
    </lineage>
</organism>
<reference evidence="2 3" key="1">
    <citation type="submission" date="2023-01" db="EMBL/GenBank/DDBJ databases">
        <title>Analysis of 21 Apiospora genomes using comparative genomics revels a genus with tremendous synthesis potential of carbohydrate active enzymes and secondary metabolites.</title>
        <authorList>
            <person name="Sorensen T."/>
        </authorList>
    </citation>
    <scope>NUCLEOTIDE SEQUENCE [LARGE SCALE GENOMIC DNA]</scope>
    <source>
        <strain evidence="2 3">CBS 114990</strain>
    </source>
</reference>
<name>A0ABR1XAR8_9PEZI</name>
<dbReference type="InterPro" id="IPR036291">
    <property type="entry name" value="NAD(P)-bd_dom_sf"/>
</dbReference>
<keyword evidence="3" id="KW-1185">Reference proteome</keyword>
<sequence length="307" mass="32926">MHIVVLPASPKTAQSTIRALLADPSAPTVTGVYRDPRRAPAEFRSHPRFKAVQGDIADAPSLDGVFARADAVATITPPLYANADPIAKARELAGNVKHAVLGGGGSSSVKRLVYVSSVGAQFEHGTGEIRTNHEAEQSLLGSAPEVVFMRCAYFMENWAAALATLDADPPSFYSVISPADYKIPMVSVRDIGQICAAQLLAAGSAAPTGDENPFIFDLHGPESYSARDVQRAFEDAMGKKVEVELVQDDQLHGFFAKALKEPMASLFVEMTRSFLPGGFAEKDMNEGARIQRGKDTLGETVRRMLGH</sequence>
<evidence type="ECO:0000313" key="3">
    <source>
        <dbReference type="Proteomes" id="UP001433268"/>
    </source>
</evidence>
<dbReference type="Pfam" id="PF13460">
    <property type="entry name" value="NAD_binding_10"/>
    <property type="match status" value="1"/>
</dbReference>
<accession>A0ABR1XAR8</accession>
<dbReference type="PANTHER" id="PTHR43162:SF1">
    <property type="entry name" value="PRESTALK A DIFFERENTIATION PROTEIN A"/>
    <property type="match status" value="1"/>
</dbReference>
<dbReference type="SUPFAM" id="SSF51735">
    <property type="entry name" value="NAD(P)-binding Rossmann-fold domains"/>
    <property type="match status" value="1"/>
</dbReference>
<dbReference type="GeneID" id="92037753"/>
<gene>
    <name evidence="2" type="ORF">PG997_000378</name>
</gene>
<dbReference type="Gene3D" id="3.40.50.720">
    <property type="entry name" value="NAD(P)-binding Rossmann-like Domain"/>
    <property type="match status" value="1"/>
</dbReference>
<dbReference type="PANTHER" id="PTHR43162">
    <property type="match status" value="1"/>
</dbReference>
<comment type="caution">
    <text evidence="2">The sequence shown here is derived from an EMBL/GenBank/DDBJ whole genome shotgun (WGS) entry which is preliminary data.</text>
</comment>
<dbReference type="InterPro" id="IPR051604">
    <property type="entry name" value="Ergot_Alk_Oxidoreductase"/>
</dbReference>
<evidence type="ECO:0000259" key="1">
    <source>
        <dbReference type="Pfam" id="PF13460"/>
    </source>
</evidence>
<dbReference type="Gene3D" id="3.90.25.10">
    <property type="entry name" value="UDP-galactose 4-epimerase, domain 1"/>
    <property type="match status" value="1"/>
</dbReference>